<comment type="caution">
    <text evidence="1">The sequence shown here is derived from an EMBL/GenBank/DDBJ whole genome shotgun (WGS) entry which is preliminary data.</text>
</comment>
<dbReference type="EMBL" id="AZAC01000032">
    <property type="protein sequence ID" value="KIX12409.1"/>
    <property type="molecule type" value="Genomic_DNA"/>
</dbReference>
<accession>A0A0D2J2H9</accession>
<protein>
    <submittedName>
        <fullName evidence="1">Uncharacterized protein</fullName>
    </submittedName>
</protein>
<evidence type="ECO:0000313" key="2">
    <source>
        <dbReference type="Proteomes" id="UP000032233"/>
    </source>
</evidence>
<reference evidence="1 2" key="1">
    <citation type="submission" date="2013-11" db="EMBL/GenBank/DDBJ databases">
        <title>Metagenomic analysis of a methanogenic consortium involved in long chain n-alkane degradation.</title>
        <authorList>
            <person name="Davidova I.A."/>
            <person name="Callaghan A.V."/>
            <person name="Wawrik B."/>
            <person name="Pruitt S."/>
            <person name="Marks C."/>
            <person name="Duncan K.E."/>
            <person name="Suflita J.M."/>
        </authorList>
    </citation>
    <scope>NUCLEOTIDE SEQUENCE [LARGE SCALE GENOMIC DNA]</scope>
    <source>
        <strain evidence="1 2">SPR</strain>
    </source>
</reference>
<organism evidence="1 2">
    <name type="scientific">Dethiosulfatarculus sandiegensis</name>
    <dbReference type="NCBI Taxonomy" id="1429043"/>
    <lineage>
        <taxon>Bacteria</taxon>
        <taxon>Pseudomonadati</taxon>
        <taxon>Thermodesulfobacteriota</taxon>
        <taxon>Desulfarculia</taxon>
        <taxon>Desulfarculales</taxon>
        <taxon>Desulfarculaceae</taxon>
        <taxon>Dethiosulfatarculus</taxon>
    </lineage>
</organism>
<proteinExistence type="predicted"/>
<sequence>MISLYALFPFSLCARGIGGFAFSLCGLSYIHLNRFGGLKPDQSLLYI</sequence>
<gene>
    <name evidence="1" type="ORF">X474_18935</name>
</gene>
<dbReference type="AlphaFoldDB" id="A0A0D2J2H9"/>
<name>A0A0D2J2H9_9BACT</name>
<evidence type="ECO:0000313" key="1">
    <source>
        <dbReference type="EMBL" id="KIX12409.1"/>
    </source>
</evidence>
<dbReference type="Proteomes" id="UP000032233">
    <property type="component" value="Unassembled WGS sequence"/>
</dbReference>
<dbReference type="InParanoid" id="A0A0D2J2H9"/>
<keyword evidence="2" id="KW-1185">Reference proteome</keyword>